<proteinExistence type="predicted"/>
<protein>
    <submittedName>
        <fullName evidence="1">Uncharacterized protein</fullName>
    </submittedName>
</protein>
<accession>A0A0F9DTD7</accession>
<evidence type="ECO:0000313" key="1">
    <source>
        <dbReference type="EMBL" id="KKL65103.1"/>
    </source>
</evidence>
<dbReference type="AlphaFoldDB" id="A0A0F9DTD7"/>
<feature type="non-terminal residue" evidence="1">
    <location>
        <position position="39"/>
    </location>
</feature>
<gene>
    <name evidence="1" type="ORF">LCGC14_2158290</name>
</gene>
<name>A0A0F9DTD7_9ZZZZ</name>
<sequence>MKVVRIVWFDSKGVTSEWEFKDEMEPMLPVVISSVGYLY</sequence>
<reference evidence="1" key="1">
    <citation type="journal article" date="2015" name="Nature">
        <title>Complex archaea that bridge the gap between prokaryotes and eukaryotes.</title>
        <authorList>
            <person name="Spang A."/>
            <person name="Saw J.H."/>
            <person name="Jorgensen S.L."/>
            <person name="Zaremba-Niedzwiedzka K."/>
            <person name="Martijn J."/>
            <person name="Lind A.E."/>
            <person name="van Eijk R."/>
            <person name="Schleper C."/>
            <person name="Guy L."/>
            <person name="Ettema T.J."/>
        </authorList>
    </citation>
    <scope>NUCLEOTIDE SEQUENCE</scope>
</reference>
<dbReference type="EMBL" id="LAZR01027639">
    <property type="protein sequence ID" value="KKL65103.1"/>
    <property type="molecule type" value="Genomic_DNA"/>
</dbReference>
<organism evidence="1">
    <name type="scientific">marine sediment metagenome</name>
    <dbReference type="NCBI Taxonomy" id="412755"/>
    <lineage>
        <taxon>unclassified sequences</taxon>
        <taxon>metagenomes</taxon>
        <taxon>ecological metagenomes</taxon>
    </lineage>
</organism>
<comment type="caution">
    <text evidence="1">The sequence shown here is derived from an EMBL/GenBank/DDBJ whole genome shotgun (WGS) entry which is preliminary data.</text>
</comment>